<evidence type="ECO:0000313" key="1">
    <source>
        <dbReference type="EMBL" id="KAJ5152124.1"/>
    </source>
</evidence>
<organism evidence="1 2">
    <name type="scientific">Penicillium capsulatum</name>
    <dbReference type="NCBI Taxonomy" id="69766"/>
    <lineage>
        <taxon>Eukaryota</taxon>
        <taxon>Fungi</taxon>
        <taxon>Dikarya</taxon>
        <taxon>Ascomycota</taxon>
        <taxon>Pezizomycotina</taxon>
        <taxon>Eurotiomycetes</taxon>
        <taxon>Eurotiomycetidae</taxon>
        <taxon>Eurotiales</taxon>
        <taxon>Aspergillaceae</taxon>
        <taxon>Penicillium</taxon>
    </lineage>
</organism>
<protein>
    <submittedName>
        <fullName evidence="1">Uncharacterized protein</fullName>
    </submittedName>
</protein>
<reference evidence="1" key="1">
    <citation type="submission" date="2022-11" db="EMBL/GenBank/DDBJ databases">
        <authorList>
            <person name="Petersen C."/>
        </authorList>
    </citation>
    <scope>NUCLEOTIDE SEQUENCE</scope>
    <source>
        <strain evidence="1">IBT 21917</strain>
    </source>
</reference>
<sequence>MDNIFDDPAVLVEFSPKEQSDQQDLQVEVLDWFKDAAHVCPRVMKVVDLPSLDMPLVRVILAPLDHPRSAYSESILYLARLYSIPTAFLEESIRSVTHSFGTREDGGFTSTWFHYVCKDLRIVKNDSQWGYKIIPQSGHPALELQNADWTWSRSGFFLRYTAPEVTSRKPEVTLICFRAPPFLRRRLAQIPASTVCRSVARDPHCLFVIILNELSGEMDTNSWKVANVFRGIETDLLGPHHQRESFTGLHNVFKHIIFLFESTEAILLVLKSFSTHHQNLLDQAESTSAKARLATQHALVQVETSFQAVHLRLKSLEKRMQNVISLSYHMVTQEGTQIMQRDSSSMATIALVTLVFLPISTISADGFPGFLGVLDDFDSFDPRRGASVVPLDSPERFNPQYWPSQKTDFNSFL</sequence>
<dbReference type="EMBL" id="JAPQKO010000008">
    <property type="protein sequence ID" value="KAJ5152124.1"/>
    <property type="molecule type" value="Genomic_DNA"/>
</dbReference>
<gene>
    <name evidence="1" type="ORF">N7492_010419</name>
</gene>
<dbReference type="AlphaFoldDB" id="A0A9W9LEX1"/>
<proteinExistence type="predicted"/>
<keyword evidence="2" id="KW-1185">Reference proteome</keyword>
<comment type="caution">
    <text evidence="1">The sequence shown here is derived from an EMBL/GenBank/DDBJ whole genome shotgun (WGS) entry which is preliminary data.</text>
</comment>
<name>A0A9W9LEX1_9EURO</name>
<evidence type="ECO:0000313" key="2">
    <source>
        <dbReference type="Proteomes" id="UP001146351"/>
    </source>
</evidence>
<accession>A0A9W9LEX1</accession>
<reference evidence="1" key="2">
    <citation type="journal article" date="2023" name="IMA Fungus">
        <title>Comparative genomic study of the Penicillium genus elucidates a diverse pangenome and 15 lateral gene transfer events.</title>
        <authorList>
            <person name="Petersen C."/>
            <person name="Sorensen T."/>
            <person name="Nielsen M.R."/>
            <person name="Sondergaard T.E."/>
            <person name="Sorensen J.L."/>
            <person name="Fitzpatrick D.A."/>
            <person name="Frisvad J.C."/>
            <person name="Nielsen K.L."/>
        </authorList>
    </citation>
    <scope>NUCLEOTIDE SEQUENCE</scope>
    <source>
        <strain evidence="1">IBT 21917</strain>
    </source>
</reference>
<dbReference type="Proteomes" id="UP001146351">
    <property type="component" value="Unassembled WGS sequence"/>
</dbReference>
<dbReference type="OrthoDB" id="1046782at2759"/>